<evidence type="ECO:0000313" key="2">
    <source>
        <dbReference type="EMBL" id="MFC6356737.1"/>
    </source>
</evidence>
<dbReference type="EMBL" id="JBHSTP010000003">
    <property type="protein sequence ID" value="MFC6356737.1"/>
    <property type="molecule type" value="Genomic_DNA"/>
</dbReference>
<keyword evidence="1" id="KW-1133">Transmembrane helix</keyword>
<evidence type="ECO:0000256" key="1">
    <source>
        <dbReference type="SAM" id="Phobius"/>
    </source>
</evidence>
<name>A0ABW1VIN5_9MICO</name>
<organism evidence="2 3">
    <name type="scientific">Luethyella okanaganae</name>
    <dbReference type="NCBI Taxonomy" id="69372"/>
    <lineage>
        <taxon>Bacteria</taxon>
        <taxon>Bacillati</taxon>
        <taxon>Actinomycetota</taxon>
        <taxon>Actinomycetes</taxon>
        <taxon>Micrococcales</taxon>
        <taxon>Microbacteriaceae</taxon>
        <taxon>Luethyella</taxon>
    </lineage>
</organism>
<proteinExistence type="predicted"/>
<keyword evidence="3" id="KW-1185">Reference proteome</keyword>
<dbReference type="Proteomes" id="UP001596306">
    <property type="component" value="Unassembled WGS sequence"/>
</dbReference>
<dbReference type="RefSeq" id="WP_386731668.1">
    <property type="nucleotide sequence ID" value="NZ_JBHSTP010000003.1"/>
</dbReference>
<gene>
    <name evidence="2" type="ORF">ACFQB0_11525</name>
</gene>
<protein>
    <submittedName>
        <fullName evidence="2">Uncharacterized protein</fullName>
    </submittedName>
</protein>
<accession>A0ABW1VIN5</accession>
<evidence type="ECO:0000313" key="3">
    <source>
        <dbReference type="Proteomes" id="UP001596306"/>
    </source>
</evidence>
<keyword evidence="1" id="KW-0472">Membrane</keyword>
<keyword evidence="1" id="KW-0812">Transmembrane</keyword>
<reference evidence="3" key="1">
    <citation type="journal article" date="2019" name="Int. J. Syst. Evol. Microbiol.">
        <title>The Global Catalogue of Microorganisms (GCM) 10K type strain sequencing project: providing services to taxonomists for standard genome sequencing and annotation.</title>
        <authorList>
            <consortium name="The Broad Institute Genomics Platform"/>
            <consortium name="The Broad Institute Genome Sequencing Center for Infectious Disease"/>
            <person name="Wu L."/>
            <person name="Ma J."/>
        </authorList>
    </citation>
    <scope>NUCLEOTIDE SEQUENCE [LARGE SCALE GENOMIC DNA]</scope>
    <source>
        <strain evidence="3">CCUG 43304</strain>
    </source>
</reference>
<sequence>MTAMLQNILALVSSVALVALGGIAWWLTSATTLPELLSLPDAARTALLAGALAVVALGAVSAVNVVRRW</sequence>
<comment type="caution">
    <text evidence="2">The sequence shown here is derived from an EMBL/GenBank/DDBJ whole genome shotgun (WGS) entry which is preliminary data.</text>
</comment>
<feature type="transmembrane region" description="Helical" evidence="1">
    <location>
        <begin position="46"/>
        <end position="66"/>
    </location>
</feature>